<evidence type="ECO:0008006" key="3">
    <source>
        <dbReference type="Google" id="ProtNLM"/>
    </source>
</evidence>
<proteinExistence type="predicted"/>
<comment type="caution">
    <text evidence="1">The sequence shown here is derived from an EMBL/GenBank/DDBJ whole genome shotgun (WGS) entry which is preliminary data.</text>
</comment>
<accession>A0A2M7SD98</accession>
<evidence type="ECO:0000313" key="1">
    <source>
        <dbReference type="EMBL" id="PIZ17464.1"/>
    </source>
</evidence>
<dbReference type="EMBL" id="PFMR01000115">
    <property type="protein sequence ID" value="PIZ17464.1"/>
    <property type="molecule type" value="Genomic_DNA"/>
</dbReference>
<dbReference type="Proteomes" id="UP000229307">
    <property type="component" value="Unassembled WGS sequence"/>
</dbReference>
<name>A0A2M7SD98_9BACT</name>
<protein>
    <recommendedName>
        <fullName evidence="3">CBM11 domain-containing protein</fullName>
    </recommendedName>
</protein>
<reference evidence="2" key="1">
    <citation type="submission" date="2017-09" db="EMBL/GenBank/DDBJ databases">
        <title>Depth-based differentiation of microbial function through sediment-hosted aquifers and enrichment of novel symbionts in the deep terrestrial subsurface.</title>
        <authorList>
            <person name="Probst A.J."/>
            <person name="Ladd B."/>
            <person name="Jarett J.K."/>
            <person name="Geller-Mcgrath D.E."/>
            <person name="Sieber C.M.K."/>
            <person name="Emerson J.B."/>
            <person name="Anantharaman K."/>
            <person name="Thomas B.C."/>
            <person name="Malmstrom R."/>
            <person name="Stieglmeier M."/>
            <person name="Klingl A."/>
            <person name="Woyke T."/>
            <person name="Ryan C.M."/>
            <person name="Banfield J.F."/>
        </authorList>
    </citation>
    <scope>NUCLEOTIDE SEQUENCE [LARGE SCALE GENOMIC DNA]</scope>
</reference>
<organism evidence="1 2">
    <name type="scientific">Candidatus Desantisbacteria bacterium CG_4_10_14_0_8_um_filter_48_22</name>
    <dbReference type="NCBI Taxonomy" id="1974543"/>
    <lineage>
        <taxon>Bacteria</taxon>
        <taxon>Candidatus Desantisiibacteriota</taxon>
    </lineage>
</organism>
<gene>
    <name evidence="1" type="ORF">COY52_04520</name>
</gene>
<evidence type="ECO:0000313" key="2">
    <source>
        <dbReference type="Proteomes" id="UP000229307"/>
    </source>
</evidence>
<dbReference type="AlphaFoldDB" id="A0A2M7SD98"/>
<sequence>MLAAVLAAAAGARAQDKSGAPSYVKDAANAAWTVLGKKPVEKGLAFVYETGEGKHSPGTKAGKECWVAGENPASQDAARYMYFNLVNKAFKNSKTPKVDIIIEYLDEGEAEIGLVYDSSDQEFSLVEGYPMGTWKPAEDKIVLEDTGKWKTMTFHIEDARFENNCNGADIRLEIPGGMDFAISSAAVVKVK</sequence>